<accession>A0ABT6CAN0</accession>
<reference evidence="5 6" key="1">
    <citation type="submission" date="2023-03" db="EMBL/GenBank/DDBJ databases">
        <title>YIM 133296 draft genome.</title>
        <authorList>
            <person name="Xiong L."/>
        </authorList>
    </citation>
    <scope>NUCLEOTIDE SEQUENCE [LARGE SCALE GENOMIC DNA]</scope>
    <source>
        <strain evidence="5 6">YIM 133296</strain>
    </source>
</reference>
<dbReference type="RefSeq" id="WP_277193203.1">
    <property type="nucleotide sequence ID" value="NZ_JAROAV010000044.1"/>
</dbReference>
<gene>
    <name evidence="5" type="ORF">P4R38_16970</name>
</gene>
<dbReference type="InterPro" id="IPR029063">
    <property type="entry name" value="SAM-dependent_MTases_sf"/>
</dbReference>
<keyword evidence="3" id="KW-0949">S-adenosyl-L-methionine</keyword>
<keyword evidence="1 5" id="KW-0489">Methyltransferase</keyword>
<dbReference type="Proteomes" id="UP001528912">
    <property type="component" value="Unassembled WGS sequence"/>
</dbReference>
<dbReference type="CDD" id="cd02440">
    <property type="entry name" value="AdoMet_MTases"/>
    <property type="match status" value="1"/>
</dbReference>
<feature type="domain" description="Methyltransferase type 11" evidence="4">
    <location>
        <begin position="51"/>
        <end position="144"/>
    </location>
</feature>
<dbReference type="Pfam" id="PF08241">
    <property type="entry name" value="Methyltransf_11"/>
    <property type="match status" value="1"/>
</dbReference>
<dbReference type="EMBL" id="JAROAV010000044">
    <property type="protein sequence ID" value="MDF8265942.1"/>
    <property type="molecule type" value="Genomic_DNA"/>
</dbReference>
<evidence type="ECO:0000313" key="5">
    <source>
        <dbReference type="EMBL" id="MDF8265942.1"/>
    </source>
</evidence>
<name>A0ABT6CAN0_9MICO</name>
<dbReference type="Gene3D" id="3.40.50.150">
    <property type="entry name" value="Vaccinia Virus protein VP39"/>
    <property type="match status" value="1"/>
</dbReference>
<keyword evidence="2" id="KW-0808">Transferase</keyword>
<evidence type="ECO:0000256" key="1">
    <source>
        <dbReference type="ARBA" id="ARBA00022603"/>
    </source>
</evidence>
<evidence type="ECO:0000259" key="4">
    <source>
        <dbReference type="Pfam" id="PF08241"/>
    </source>
</evidence>
<comment type="caution">
    <text evidence="5">The sequence shown here is derived from an EMBL/GenBank/DDBJ whole genome shotgun (WGS) entry which is preliminary data.</text>
</comment>
<proteinExistence type="predicted"/>
<evidence type="ECO:0000256" key="2">
    <source>
        <dbReference type="ARBA" id="ARBA00022679"/>
    </source>
</evidence>
<dbReference type="SUPFAM" id="SSF53335">
    <property type="entry name" value="S-adenosyl-L-methionine-dependent methyltransferases"/>
    <property type="match status" value="1"/>
</dbReference>
<keyword evidence="6" id="KW-1185">Reference proteome</keyword>
<dbReference type="PANTHER" id="PTHR43464:SF19">
    <property type="entry name" value="UBIQUINONE BIOSYNTHESIS O-METHYLTRANSFERASE, MITOCHONDRIAL"/>
    <property type="match status" value="1"/>
</dbReference>
<evidence type="ECO:0000313" key="6">
    <source>
        <dbReference type="Proteomes" id="UP001528912"/>
    </source>
</evidence>
<dbReference type="GO" id="GO:0008168">
    <property type="term" value="F:methyltransferase activity"/>
    <property type="evidence" value="ECO:0007669"/>
    <property type="project" value="UniProtKB-KW"/>
</dbReference>
<dbReference type="PANTHER" id="PTHR43464">
    <property type="entry name" value="METHYLTRANSFERASE"/>
    <property type="match status" value="1"/>
</dbReference>
<organism evidence="5 6">
    <name type="scientific">Luteipulveratus flavus</name>
    <dbReference type="NCBI Taxonomy" id="3031728"/>
    <lineage>
        <taxon>Bacteria</taxon>
        <taxon>Bacillati</taxon>
        <taxon>Actinomycetota</taxon>
        <taxon>Actinomycetes</taxon>
        <taxon>Micrococcales</taxon>
        <taxon>Dermacoccaceae</taxon>
        <taxon>Luteipulveratus</taxon>
    </lineage>
</organism>
<protein>
    <submittedName>
        <fullName evidence="5">Class I SAM-dependent methyltransferase</fullName>
    </submittedName>
</protein>
<sequence>MTSSDASLGTADYDELAAVYAEANDNGLFNAWYGRPEMLRLGGDVAGMRVLDAGCGHGPLAAALHDRGATVSGFDLSPALVALAEERLDAEIDLRVADLAAPLPYGDDEFDLVMCSLALHYVKDWAPTLAEMRRVLKPGGRLIVSIIHPFVYAFCYQDADYFALTQYSEDYDFDGTTFVMTYWHRPLQDVLNAFVDAGLVITTVTEPSALPDTPVELLPPEGRRFLCFLFFSLESP</sequence>
<evidence type="ECO:0000256" key="3">
    <source>
        <dbReference type="ARBA" id="ARBA00022691"/>
    </source>
</evidence>
<dbReference type="GO" id="GO:0032259">
    <property type="term" value="P:methylation"/>
    <property type="evidence" value="ECO:0007669"/>
    <property type="project" value="UniProtKB-KW"/>
</dbReference>
<dbReference type="InterPro" id="IPR013216">
    <property type="entry name" value="Methyltransf_11"/>
</dbReference>